<gene>
    <name evidence="8" type="ORF">EWM64_g3783</name>
</gene>
<dbReference type="InterPro" id="IPR027417">
    <property type="entry name" value="P-loop_NTPase"/>
</dbReference>
<dbReference type="SUPFAM" id="SSF47895">
    <property type="entry name" value="Transducin (alpha subunit), insertion domain"/>
    <property type="match status" value="1"/>
</dbReference>
<proteinExistence type="predicted"/>
<keyword evidence="1 6" id="KW-0479">Metal-binding</keyword>
<feature type="region of interest" description="Disordered" evidence="7">
    <location>
        <begin position="223"/>
        <end position="278"/>
    </location>
</feature>
<evidence type="ECO:0000256" key="2">
    <source>
        <dbReference type="ARBA" id="ARBA00022741"/>
    </source>
</evidence>
<dbReference type="EMBL" id="SFCI01000370">
    <property type="protein sequence ID" value="TFY80230.1"/>
    <property type="molecule type" value="Genomic_DNA"/>
</dbReference>
<dbReference type="FunFam" id="3.40.50.300:FF:000692">
    <property type="entry name" value="Guanine nucleotide-binding protein subunit alpha"/>
    <property type="match status" value="1"/>
</dbReference>
<dbReference type="GO" id="GO:0005834">
    <property type="term" value="C:heterotrimeric G-protein complex"/>
    <property type="evidence" value="ECO:0007669"/>
    <property type="project" value="TreeGrafter"/>
</dbReference>
<evidence type="ECO:0000313" key="8">
    <source>
        <dbReference type="EMBL" id="TFY80230.1"/>
    </source>
</evidence>
<evidence type="ECO:0000313" key="9">
    <source>
        <dbReference type="Proteomes" id="UP000298061"/>
    </source>
</evidence>
<keyword evidence="9" id="KW-1185">Reference proteome</keyword>
<dbReference type="Gene3D" id="3.40.50.300">
    <property type="entry name" value="P-loop containing nucleotide triphosphate hydrolases"/>
    <property type="match status" value="1"/>
</dbReference>
<comment type="caution">
    <text evidence="8">The sequence shown here is derived from an EMBL/GenBank/DDBJ whole genome shotgun (WGS) entry which is preliminary data.</text>
</comment>
<dbReference type="SUPFAM" id="SSF52540">
    <property type="entry name" value="P-loop containing nucleoside triphosphate hydrolases"/>
    <property type="match status" value="1"/>
</dbReference>
<accession>A0A4Z0A186</accession>
<reference evidence="8 9" key="1">
    <citation type="submission" date="2019-02" db="EMBL/GenBank/DDBJ databases">
        <title>Genome sequencing of the rare red list fungi Hericium alpestre (H. flagellum).</title>
        <authorList>
            <person name="Buettner E."/>
            <person name="Kellner H."/>
        </authorList>
    </citation>
    <scope>NUCLEOTIDE SEQUENCE [LARGE SCALE GENOMIC DNA]</scope>
    <source>
        <strain evidence="8 9">DSM 108284</strain>
    </source>
</reference>
<dbReference type="InterPro" id="IPR001019">
    <property type="entry name" value="Gprotein_alpha_su"/>
</dbReference>
<dbReference type="Pfam" id="PF00503">
    <property type="entry name" value="G-alpha"/>
    <property type="match status" value="1"/>
</dbReference>
<dbReference type="Gene3D" id="3.20.20.100">
    <property type="entry name" value="NADP-dependent oxidoreductase domain"/>
    <property type="match status" value="1"/>
</dbReference>
<dbReference type="GO" id="GO:0005737">
    <property type="term" value="C:cytoplasm"/>
    <property type="evidence" value="ECO:0007669"/>
    <property type="project" value="TreeGrafter"/>
</dbReference>
<dbReference type="InterPro" id="IPR011025">
    <property type="entry name" value="GproteinA_insert"/>
</dbReference>
<keyword evidence="2 5" id="KW-0547">Nucleotide-binding</keyword>
<feature type="binding site" evidence="5">
    <location>
        <begin position="475"/>
        <end position="478"/>
    </location>
    <ligand>
        <name>GTP</name>
        <dbReference type="ChEBI" id="CHEBI:37565"/>
    </ligand>
</feature>
<dbReference type="GO" id="GO:0007188">
    <property type="term" value="P:adenylate cyclase-modulating G protein-coupled receptor signaling pathway"/>
    <property type="evidence" value="ECO:0007669"/>
    <property type="project" value="TreeGrafter"/>
</dbReference>
<protein>
    <submittedName>
        <fullName evidence="8">Uncharacterized protein</fullName>
    </submittedName>
</protein>
<keyword evidence="4" id="KW-0807">Transducer</keyword>
<feature type="region of interest" description="Disordered" evidence="7">
    <location>
        <begin position="1"/>
        <end position="46"/>
    </location>
</feature>
<dbReference type="PANTHER" id="PTHR10218">
    <property type="entry name" value="GTP-BINDING PROTEIN ALPHA SUBUNIT"/>
    <property type="match status" value="1"/>
</dbReference>
<dbReference type="Proteomes" id="UP000298061">
    <property type="component" value="Unassembled WGS sequence"/>
</dbReference>
<dbReference type="GO" id="GO:0046872">
    <property type="term" value="F:metal ion binding"/>
    <property type="evidence" value="ECO:0007669"/>
    <property type="project" value="UniProtKB-KW"/>
</dbReference>
<dbReference type="GO" id="GO:0003924">
    <property type="term" value="F:GTPase activity"/>
    <property type="evidence" value="ECO:0007669"/>
    <property type="project" value="InterPro"/>
</dbReference>
<evidence type="ECO:0000256" key="3">
    <source>
        <dbReference type="ARBA" id="ARBA00023134"/>
    </source>
</evidence>
<name>A0A4Z0A186_9AGAM</name>
<feature type="compositionally biased region" description="Low complexity" evidence="7">
    <location>
        <begin position="264"/>
        <end position="278"/>
    </location>
</feature>
<evidence type="ECO:0000256" key="7">
    <source>
        <dbReference type="SAM" id="MobiDB-lite"/>
    </source>
</evidence>
<feature type="binding site" evidence="5">
    <location>
        <begin position="376"/>
        <end position="382"/>
    </location>
    <ligand>
        <name>GTP</name>
        <dbReference type="ChEBI" id="CHEBI:37565"/>
    </ligand>
</feature>
<sequence length="668" mass="74519">MAAYNGYSQAARRRSLSDPLARVLRPPQDETPEERQRRLTAEQEAKKISDTIDQQLRLEGAERKKNKADIKVLLLGQSESGKSTTLKPRGVRLRTLAAVPPHSALLDRAVRLYDLLIRLDYAEFQLMHNPAAFHAERIAWRSVIYLNLVRSVRRILDAIAPEADVDVHDTDSVHTLDSGAPSVIVVGPLPPDRQAIVEKYEYYTSRLTPLEQLEERLMRALSDDDEDEATHLGDGSAPGWTTLTPVRGPQQRPNIHIDTHGQASPISPSLRSPLSRSELSVRPTSKWKKTFSLSGTKLRSTSPGTNEVMGWWEDPADPVHALAQCSRAMVELWRDQWVQARLKDKRIRLEESSGFYLNEIPRITAKKYFPTDDDVLKARLKTVGVIEHSFALSHGGNKASTWRIYDVGGARHQRQAWAPYFTDVNAIIFLAPISAFDQVLDEAPDVNRLEDSLLLFRSVASNKLLAHVDLILFLNKCDLLRLELKSVDLYLIHLARIVPGGNIVAAWEEFEKIKKDGLAKSIGVSNFSLAELKTVVESGSIKPSVNQIQLHAYNYAVYKGLFEYCAKHNIVIEAYGSLAPITRFPGGPVDDVLKSISKRIGGTPAQVIFKWLLAKGIVVVTQSTKEHRVKEYLATVDLPDLTEEEIAAIEEAGAKGPPVLGVAFENFG</sequence>
<dbReference type="InterPro" id="IPR036812">
    <property type="entry name" value="NAD(P)_OxRdtase_dom_sf"/>
</dbReference>
<evidence type="ECO:0000256" key="6">
    <source>
        <dbReference type="PIRSR" id="PIRSR601019-2"/>
    </source>
</evidence>
<evidence type="ECO:0000256" key="1">
    <source>
        <dbReference type="ARBA" id="ARBA00022723"/>
    </source>
</evidence>
<organism evidence="8 9">
    <name type="scientific">Hericium alpestre</name>
    <dbReference type="NCBI Taxonomy" id="135208"/>
    <lineage>
        <taxon>Eukaryota</taxon>
        <taxon>Fungi</taxon>
        <taxon>Dikarya</taxon>
        <taxon>Basidiomycota</taxon>
        <taxon>Agaricomycotina</taxon>
        <taxon>Agaricomycetes</taxon>
        <taxon>Russulales</taxon>
        <taxon>Hericiaceae</taxon>
        <taxon>Hericium</taxon>
    </lineage>
</organism>
<feature type="compositionally biased region" description="Basic and acidic residues" evidence="7">
    <location>
        <begin position="33"/>
        <end position="46"/>
    </location>
</feature>
<evidence type="ECO:0000256" key="5">
    <source>
        <dbReference type="PIRSR" id="PIRSR601019-1"/>
    </source>
</evidence>
<dbReference type="PROSITE" id="PS51882">
    <property type="entry name" value="G_ALPHA"/>
    <property type="match status" value="1"/>
</dbReference>
<dbReference type="Gene3D" id="1.10.400.10">
    <property type="entry name" value="GI Alpha 1, domain 2-like"/>
    <property type="match status" value="1"/>
</dbReference>
<dbReference type="GO" id="GO:0031683">
    <property type="term" value="F:G-protein beta/gamma-subunit complex binding"/>
    <property type="evidence" value="ECO:0007669"/>
    <property type="project" value="InterPro"/>
</dbReference>
<dbReference type="SMART" id="SM00275">
    <property type="entry name" value="G_alpha"/>
    <property type="match status" value="1"/>
</dbReference>
<dbReference type="GO" id="GO:0001664">
    <property type="term" value="F:G protein-coupled receptor binding"/>
    <property type="evidence" value="ECO:0007669"/>
    <property type="project" value="TreeGrafter"/>
</dbReference>
<dbReference type="GO" id="GO:0016491">
    <property type="term" value="F:oxidoreductase activity"/>
    <property type="evidence" value="ECO:0007669"/>
    <property type="project" value="InterPro"/>
</dbReference>
<dbReference type="PROSITE" id="PS00062">
    <property type="entry name" value="ALDOKETO_REDUCTASE_2"/>
    <property type="match status" value="1"/>
</dbReference>
<evidence type="ECO:0000256" key="4">
    <source>
        <dbReference type="ARBA" id="ARBA00023224"/>
    </source>
</evidence>
<keyword evidence="6" id="KW-0460">Magnesium</keyword>
<dbReference type="InterPro" id="IPR018170">
    <property type="entry name" value="Aldo/ket_reductase_CS"/>
</dbReference>
<dbReference type="AlphaFoldDB" id="A0A4Z0A186"/>
<dbReference type="PANTHER" id="PTHR10218:SF360">
    <property type="entry name" value="GUANINE NUCLEOTIDE-BINDING PROTEIN SUBUNIT ALPHA HOMOLOG"/>
    <property type="match status" value="1"/>
</dbReference>
<dbReference type="STRING" id="135208.A0A4Z0A186"/>
<feature type="binding site" evidence="6">
    <location>
        <position position="382"/>
    </location>
    <ligand>
        <name>Mg(2+)</name>
        <dbReference type="ChEBI" id="CHEBI:18420"/>
    </ligand>
</feature>
<dbReference type="SUPFAM" id="SSF51430">
    <property type="entry name" value="NAD(P)-linked oxidoreductase"/>
    <property type="match status" value="1"/>
</dbReference>
<dbReference type="OrthoDB" id="5817230at2759"/>
<dbReference type="GO" id="GO:0005525">
    <property type="term" value="F:GTP binding"/>
    <property type="evidence" value="ECO:0007669"/>
    <property type="project" value="UniProtKB-KW"/>
</dbReference>
<keyword evidence="3 5" id="KW-0342">GTP-binding</keyword>
<dbReference type="PRINTS" id="PR00318">
    <property type="entry name" value="GPROTEINA"/>
</dbReference>